<feature type="chain" id="PRO_5018575288" description="AMIN-like domain-containing protein" evidence="2">
    <location>
        <begin position="36"/>
        <end position="241"/>
    </location>
</feature>
<proteinExistence type="predicted"/>
<evidence type="ECO:0000256" key="1">
    <source>
        <dbReference type="SAM" id="MobiDB-lite"/>
    </source>
</evidence>
<evidence type="ECO:0000259" key="3">
    <source>
        <dbReference type="Pfam" id="PF24837"/>
    </source>
</evidence>
<reference evidence="4 5" key="1">
    <citation type="submission" date="2018-12" db="EMBL/GenBank/DDBJ databases">
        <authorList>
            <consortium name="Pathogen Informatics"/>
        </authorList>
    </citation>
    <scope>NUCLEOTIDE SEQUENCE [LARGE SCALE GENOMIC DNA]</scope>
    <source>
        <strain evidence="4 5">NCTC11636</strain>
    </source>
</reference>
<evidence type="ECO:0000313" key="4">
    <source>
        <dbReference type="EMBL" id="VEG25558.1"/>
    </source>
</evidence>
<feature type="signal peptide" evidence="2">
    <location>
        <begin position="1"/>
        <end position="35"/>
    </location>
</feature>
<dbReference type="InterPro" id="IPR056303">
    <property type="entry name" value="AMIN-like"/>
</dbReference>
<feature type="region of interest" description="Disordered" evidence="1">
    <location>
        <begin position="36"/>
        <end position="113"/>
    </location>
</feature>
<dbReference type="KEGG" id="ahw:NCTC11636_00097"/>
<organism evidence="4 5">
    <name type="scientific">Actinomyces howellii</name>
    <dbReference type="NCBI Taxonomy" id="52771"/>
    <lineage>
        <taxon>Bacteria</taxon>
        <taxon>Bacillati</taxon>
        <taxon>Actinomycetota</taxon>
        <taxon>Actinomycetes</taxon>
        <taxon>Actinomycetales</taxon>
        <taxon>Actinomycetaceae</taxon>
        <taxon>Actinomyces</taxon>
    </lineage>
</organism>
<name>A0A3S4RDY1_9ACTO</name>
<evidence type="ECO:0000313" key="5">
    <source>
        <dbReference type="Proteomes" id="UP000266895"/>
    </source>
</evidence>
<dbReference type="RefSeq" id="WP_126381117.1">
    <property type="nucleotide sequence ID" value="NZ_LR134350.1"/>
</dbReference>
<feature type="compositionally biased region" description="Low complexity" evidence="1">
    <location>
        <begin position="36"/>
        <end position="80"/>
    </location>
</feature>
<feature type="domain" description="AMIN-like" evidence="3">
    <location>
        <begin position="117"/>
        <end position="240"/>
    </location>
</feature>
<dbReference type="Proteomes" id="UP000266895">
    <property type="component" value="Chromosome"/>
</dbReference>
<keyword evidence="5" id="KW-1185">Reference proteome</keyword>
<sequence>MSVQPRPRGGTRSRRSVLHAARAACVLAVALPVAACSGRSSSSAPSTSSGSGRTPTASGSSARASGPATPGASPTASSTPNPLTRQEATAQATDGAGSGWTSTASEQASQGDCGIEVDVRTGVHEGYDRVVVEMSGQGTPGWWADWVTDAATQGRGDPITVSGEHMLRVLGRGTSYPSEGSASAQYTGSSPIVVGGRGVTEVWFDGTFESQFQLVIGTHSQSYRVFTLSEPTRLVVDVAHP</sequence>
<accession>A0A3S4RDY1</accession>
<dbReference type="EMBL" id="LR134350">
    <property type="protein sequence ID" value="VEG25558.1"/>
    <property type="molecule type" value="Genomic_DNA"/>
</dbReference>
<feature type="compositionally biased region" description="Polar residues" evidence="1">
    <location>
        <begin position="81"/>
        <end position="92"/>
    </location>
</feature>
<protein>
    <recommendedName>
        <fullName evidence="3">AMIN-like domain-containing protein</fullName>
    </recommendedName>
</protein>
<keyword evidence="2" id="KW-0732">Signal</keyword>
<dbReference type="OrthoDB" id="3393679at2"/>
<feature type="compositionally biased region" description="Polar residues" evidence="1">
    <location>
        <begin position="99"/>
        <end position="110"/>
    </location>
</feature>
<evidence type="ECO:0000256" key="2">
    <source>
        <dbReference type="SAM" id="SignalP"/>
    </source>
</evidence>
<gene>
    <name evidence="4" type="ORF">NCTC11636_00097</name>
</gene>
<dbReference type="Pfam" id="PF24837">
    <property type="entry name" value="AMIN-like"/>
    <property type="match status" value="1"/>
</dbReference>
<dbReference type="AlphaFoldDB" id="A0A3S4RDY1"/>